<dbReference type="Gene3D" id="1.10.10.10">
    <property type="entry name" value="Winged helix-like DNA-binding domain superfamily/Winged helix DNA-binding domain"/>
    <property type="match status" value="1"/>
</dbReference>
<gene>
    <name evidence="5" type="ORF">BJF92_21500</name>
</gene>
<dbReference type="PANTHER" id="PTHR44688">
    <property type="entry name" value="DNA-BINDING TRANSCRIPTIONAL ACTIVATOR DEVR_DOSR"/>
    <property type="match status" value="1"/>
</dbReference>
<dbReference type="PRINTS" id="PR00038">
    <property type="entry name" value="HTHLUXR"/>
</dbReference>
<dbReference type="AlphaFoldDB" id="A0A1Q9ANW2"/>
<comment type="caution">
    <text evidence="5">The sequence shown here is derived from an EMBL/GenBank/DDBJ whole genome shotgun (WGS) entry which is preliminary data.</text>
</comment>
<dbReference type="Proteomes" id="UP000186143">
    <property type="component" value="Unassembled WGS sequence"/>
</dbReference>
<dbReference type="Gene3D" id="1.25.40.10">
    <property type="entry name" value="Tetratricopeptide repeat domain"/>
    <property type="match status" value="1"/>
</dbReference>
<reference evidence="5 6" key="1">
    <citation type="submission" date="2016-09" db="EMBL/GenBank/DDBJ databases">
        <title>Rhizobium sp. nov., a novel species isolated from the rice rhizosphere.</title>
        <authorList>
            <person name="Zhao J."/>
            <person name="Zhang X."/>
        </authorList>
    </citation>
    <scope>NUCLEOTIDE SEQUENCE [LARGE SCALE GENOMIC DNA]</scope>
    <source>
        <strain evidence="5 6">MH17</strain>
    </source>
</reference>
<evidence type="ECO:0000256" key="3">
    <source>
        <dbReference type="ARBA" id="ARBA00023163"/>
    </source>
</evidence>
<dbReference type="Pfam" id="PF25873">
    <property type="entry name" value="WHD_MalT"/>
    <property type="match status" value="1"/>
</dbReference>
<dbReference type="STRING" id="1672749.BJF92_21500"/>
<dbReference type="Pfam" id="PF00196">
    <property type="entry name" value="GerE"/>
    <property type="match status" value="1"/>
</dbReference>
<name>A0A1Q9ANW2_9HYPH</name>
<dbReference type="InterPro" id="IPR000792">
    <property type="entry name" value="Tscrpt_reg_LuxR_C"/>
</dbReference>
<dbReference type="InterPro" id="IPR036388">
    <property type="entry name" value="WH-like_DNA-bd_sf"/>
</dbReference>
<accession>A0A1Q9ANW2</accession>
<evidence type="ECO:0000256" key="1">
    <source>
        <dbReference type="ARBA" id="ARBA00023015"/>
    </source>
</evidence>
<evidence type="ECO:0000313" key="6">
    <source>
        <dbReference type="Proteomes" id="UP000186143"/>
    </source>
</evidence>
<organism evidence="5 6">
    <name type="scientific">Xaviernesmea rhizosphaerae</name>
    <dbReference type="NCBI Taxonomy" id="1672749"/>
    <lineage>
        <taxon>Bacteria</taxon>
        <taxon>Pseudomonadati</taxon>
        <taxon>Pseudomonadota</taxon>
        <taxon>Alphaproteobacteria</taxon>
        <taxon>Hyphomicrobiales</taxon>
        <taxon>Rhizobiaceae</taxon>
        <taxon>Rhizobium/Agrobacterium group</taxon>
        <taxon>Xaviernesmea</taxon>
    </lineage>
</organism>
<dbReference type="GO" id="GO:0003677">
    <property type="term" value="F:DNA binding"/>
    <property type="evidence" value="ECO:0007669"/>
    <property type="project" value="UniProtKB-KW"/>
</dbReference>
<dbReference type="PROSITE" id="PS00622">
    <property type="entry name" value="HTH_LUXR_1"/>
    <property type="match status" value="1"/>
</dbReference>
<dbReference type="PROSITE" id="PS50043">
    <property type="entry name" value="HTH_LUXR_2"/>
    <property type="match status" value="1"/>
</dbReference>
<dbReference type="InterPro" id="IPR011990">
    <property type="entry name" value="TPR-like_helical_dom_sf"/>
</dbReference>
<dbReference type="SUPFAM" id="SSF52540">
    <property type="entry name" value="P-loop containing nucleoside triphosphate hydrolases"/>
    <property type="match status" value="1"/>
</dbReference>
<keyword evidence="3" id="KW-0804">Transcription</keyword>
<dbReference type="Pfam" id="PF17874">
    <property type="entry name" value="TPR_MalT"/>
    <property type="match status" value="1"/>
</dbReference>
<feature type="domain" description="HTH luxR-type" evidence="4">
    <location>
        <begin position="793"/>
        <end position="857"/>
    </location>
</feature>
<dbReference type="InterPro" id="IPR027417">
    <property type="entry name" value="P-loop_NTPase"/>
</dbReference>
<dbReference type="CDD" id="cd06170">
    <property type="entry name" value="LuxR_C_like"/>
    <property type="match status" value="1"/>
</dbReference>
<proteinExistence type="predicted"/>
<dbReference type="PANTHER" id="PTHR44688:SF16">
    <property type="entry name" value="DNA-BINDING TRANSCRIPTIONAL ACTIVATOR DEVR_DOSR"/>
    <property type="match status" value="1"/>
</dbReference>
<dbReference type="InterPro" id="IPR041617">
    <property type="entry name" value="TPR_MalT"/>
</dbReference>
<evidence type="ECO:0000259" key="4">
    <source>
        <dbReference type="PROSITE" id="PS50043"/>
    </source>
</evidence>
<dbReference type="SUPFAM" id="SSF46894">
    <property type="entry name" value="C-terminal effector domain of the bipartite response regulators"/>
    <property type="match status" value="1"/>
</dbReference>
<keyword evidence="1" id="KW-0805">Transcription regulation</keyword>
<evidence type="ECO:0000256" key="2">
    <source>
        <dbReference type="ARBA" id="ARBA00023125"/>
    </source>
</evidence>
<dbReference type="InterPro" id="IPR016032">
    <property type="entry name" value="Sig_transdc_resp-reg_C-effctor"/>
</dbReference>
<evidence type="ECO:0000313" key="5">
    <source>
        <dbReference type="EMBL" id="OLP57076.1"/>
    </source>
</evidence>
<protein>
    <recommendedName>
        <fullName evidence="4">HTH luxR-type domain-containing protein</fullName>
    </recommendedName>
</protein>
<keyword evidence="2" id="KW-0238">DNA-binding</keyword>
<dbReference type="SUPFAM" id="SSF48452">
    <property type="entry name" value="TPR-like"/>
    <property type="match status" value="2"/>
</dbReference>
<dbReference type="InterPro" id="IPR059106">
    <property type="entry name" value="WHD_MalT"/>
</dbReference>
<dbReference type="GO" id="GO:0006355">
    <property type="term" value="P:regulation of DNA-templated transcription"/>
    <property type="evidence" value="ECO:0007669"/>
    <property type="project" value="InterPro"/>
</dbReference>
<dbReference type="EMBL" id="MKIO01000020">
    <property type="protein sequence ID" value="OLP57076.1"/>
    <property type="molecule type" value="Genomic_DNA"/>
</dbReference>
<sequence length="857" mass="95462">MSPPRTAQGVLDRLRLTRRASLLQQHRLCLVHAPAGSGKTTLLAQWHAALDAAGVNTVWYSSSETDRDPLGFADGLLQAVAASARRSGASIAPQEQTDALTRLVTLMARCAALSPLALFVDDYHLAEAGDGGETIHSILAARIPQLTIILASRNRPSIPIGRLRVSGEILEVPVDDLFFDEVETQAFFEASSGLSLTAEQSRQMHSYTEGWPAGVRLASLVLGRLPGAFSVTPPTGSHRAFAEYFLEEVILGLPERVYRFLTRTSILDALNASLCDAVTGDTDGTEILSFLEEAQLFVVALPGSQRWHKYHHLFQEFLQARLYAESGNDLAELHSRAARWFIDNGSPMDAVRHAFLARRPDWAAEMIESYCLFDYLSHGRFEVFSRWMQQLPRDAQEERPLLLFLQVWRSINMRRFLQAEQTLRTITTLASDRDSGISVIARETGLDIEGRLHLMRALIGAYGGDLAAGLDHIAALEGRTLDRLAFGQVDLDSIHSYLALQTGSLELAEKLTFRAKGIYDETAVHWGGLHSRSIAAMCYIARGLMRDADIIATDALQIARSHFGEHSYMVALPSVLLGLVAFDRGDFDKAEELWLRAMPAEANTDVSGLCERMLVATVGLARVYDATGRCDEATNLLVRASRRAYETEDFRLEFQLAIERADRCFRLGNPAEGLREWERLSLHLPEAQRRFPPSIWQVWEAYQVLKLRVLMERGQQEVALKSLVDVVERALREGRLLSAVQVHRLLATVSDVDLSVPAMQPHPELGRLTDIYLDITRIVDAPSTANRRRSISPDASGWGLTSREEEVLELMRWGLSNKEIGVRLAINLNTVKSHTRSLFHKLGVKSRTQAVLLAIEN</sequence>
<dbReference type="SMART" id="SM00421">
    <property type="entry name" value="HTH_LUXR"/>
    <property type="match status" value="1"/>
</dbReference>